<name>A0A7D5BFX7_9CAUD</name>
<dbReference type="InterPro" id="IPR003669">
    <property type="entry name" value="Thymidylate_synthase_ThyX"/>
</dbReference>
<dbReference type="SUPFAM" id="SSF69796">
    <property type="entry name" value="Thymidylate synthase-complementing protein Thy1"/>
    <property type="match status" value="1"/>
</dbReference>
<dbReference type="Pfam" id="PF02511">
    <property type="entry name" value="Thy1"/>
    <property type="match status" value="1"/>
</dbReference>
<dbReference type="GO" id="GO:0050797">
    <property type="term" value="F:thymidylate synthase (FAD) activity"/>
    <property type="evidence" value="ECO:0007669"/>
    <property type="project" value="InterPro"/>
</dbReference>
<gene>
    <name evidence="1" type="ORF">AXL3_50</name>
</gene>
<dbReference type="GO" id="GO:0050660">
    <property type="term" value="F:flavin adenine dinucleotide binding"/>
    <property type="evidence" value="ECO:0007669"/>
    <property type="project" value="InterPro"/>
</dbReference>
<dbReference type="Gene3D" id="3.30.1360.170">
    <property type="match status" value="1"/>
</dbReference>
<dbReference type="PROSITE" id="PS51331">
    <property type="entry name" value="THYX"/>
    <property type="match status" value="1"/>
</dbReference>
<dbReference type="Proteomes" id="UP000509379">
    <property type="component" value="Segment"/>
</dbReference>
<evidence type="ECO:0000313" key="1">
    <source>
        <dbReference type="EMBL" id="QKW95580.1"/>
    </source>
</evidence>
<evidence type="ECO:0000313" key="2">
    <source>
        <dbReference type="Proteomes" id="UP000509379"/>
    </source>
</evidence>
<proteinExistence type="predicted"/>
<reference evidence="1" key="1">
    <citation type="submission" date="2020-05" db="EMBL/GenBank/DDBJ databases">
        <title>Isolation and characterization of the novel bacteriophage AXL3 against Stenotrophomonas maltophilia.</title>
        <authorList>
            <person name="McCutcheon J.G."/>
            <person name="Lin A."/>
            <person name="Dennis J."/>
        </authorList>
    </citation>
    <scope>NUCLEOTIDE SEQUENCE [LARGE SCALE GENOMIC DNA]</scope>
</reference>
<protein>
    <submittedName>
        <fullName evidence="1">Thymidylate synthase complementing protein</fullName>
    </submittedName>
</protein>
<dbReference type="EMBL" id="MT536174">
    <property type="protein sequence ID" value="QKW95580.1"/>
    <property type="molecule type" value="Genomic_DNA"/>
</dbReference>
<keyword evidence="2" id="KW-1185">Reference proteome</keyword>
<dbReference type="GO" id="GO:0006231">
    <property type="term" value="P:dTMP biosynthetic process"/>
    <property type="evidence" value="ECO:0007669"/>
    <property type="project" value="InterPro"/>
</dbReference>
<organism evidence="1 2">
    <name type="scientific">Stenotrophomonas phage vB_SmaS-AXL_3</name>
    <dbReference type="NCBI Taxonomy" id="2740427"/>
    <lineage>
        <taxon>Viruses</taxon>
        <taxon>Duplodnaviria</taxon>
        <taxon>Heunggongvirae</taxon>
        <taxon>Uroviricota</taxon>
        <taxon>Caudoviricetes</taxon>
        <taxon>Axeltriavirus</taxon>
        <taxon>Axeltriavirus AXL3</taxon>
    </lineage>
</organism>
<accession>A0A7D5BFX7</accession>
<dbReference type="InterPro" id="IPR036098">
    <property type="entry name" value="Thymidylate_synthase_ThyX_sf"/>
</dbReference>
<sequence length="282" mass="32687">MKTEVKVIADSVSPNFERLTTLQVCFPRFILAEVNTHRVLSRNYRSSRAVPVEKLIAEVEQSPFVPLAFGKNRPGMQANDLLDERQAMRAEDAWRHAAQLAVQQATELKDLGVHKQLANRVLEPFLYVHGVITATEWDNFFRLRCHKDAQPEFQVLATMIREAMDASEPVPREFDLIDDVRVNGFHHESWHLPYVYDHERNNFGLEYLKKMSAARCAWVSYKPFDESDEADHHKVNRTFDKLVGEPMHASPMEHVATPGNTHPANFVGWCQWRHFLEEDRRG</sequence>